<dbReference type="EMBL" id="HACA01027277">
    <property type="protein sequence ID" value="CDW44638.1"/>
    <property type="molecule type" value="Transcribed_RNA"/>
</dbReference>
<evidence type="ECO:0000313" key="1">
    <source>
        <dbReference type="EMBL" id="CDW44638.1"/>
    </source>
</evidence>
<accession>A0A0K2V289</accession>
<dbReference type="AlphaFoldDB" id="A0A0K2V289"/>
<organism evidence="1">
    <name type="scientific">Lepeophtheirus salmonis</name>
    <name type="common">Salmon louse</name>
    <name type="synonym">Caligus salmonis</name>
    <dbReference type="NCBI Taxonomy" id="72036"/>
    <lineage>
        <taxon>Eukaryota</taxon>
        <taxon>Metazoa</taxon>
        <taxon>Ecdysozoa</taxon>
        <taxon>Arthropoda</taxon>
        <taxon>Crustacea</taxon>
        <taxon>Multicrustacea</taxon>
        <taxon>Hexanauplia</taxon>
        <taxon>Copepoda</taxon>
        <taxon>Siphonostomatoida</taxon>
        <taxon>Caligidae</taxon>
        <taxon>Lepeophtheirus</taxon>
    </lineage>
</organism>
<proteinExistence type="predicted"/>
<sequence length="73" mass="8388">MKNHYLSHQDHQLTTVSSLTQLHNLVSITRSVLDFNVLLTSSLCNNLGGGNFFIKKQSCMLTSFKTYSFLYYH</sequence>
<protein>
    <submittedName>
        <fullName evidence="1">Uncharacterized protein</fullName>
    </submittedName>
</protein>
<reference evidence="1" key="1">
    <citation type="submission" date="2014-05" db="EMBL/GenBank/DDBJ databases">
        <authorList>
            <person name="Chronopoulou M."/>
        </authorList>
    </citation>
    <scope>NUCLEOTIDE SEQUENCE</scope>
    <source>
        <tissue evidence="1">Whole organism</tissue>
    </source>
</reference>
<name>A0A0K2V289_LEPSM</name>